<feature type="transmembrane region" description="Helical" evidence="1">
    <location>
        <begin position="154"/>
        <end position="176"/>
    </location>
</feature>
<evidence type="ECO:0008006" key="4">
    <source>
        <dbReference type="Google" id="ProtNLM"/>
    </source>
</evidence>
<gene>
    <name evidence="2" type="ORF">LOC62_05G006833</name>
</gene>
<reference evidence="2" key="1">
    <citation type="submission" date="2023-10" db="EMBL/GenBank/DDBJ databases">
        <authorList>
            <person name="Noh H."/>
        </authorList>
    </citation>
    <scope>NUCLEOTIDE SEQUENCE</scope>
    <source>
        <strain evidence="2">DUCC4014</strain>
    </source>
</reference>
<keyword evidence="3" id="KW-1185">Reference proteome</keyword>
<organism evidence="2 3">
    <name type="scientific">Vanrija pseudolonga</name>
    <dbReference type="NCBI Taxonomy" id="143232"/>
    <lineage>
        <taxon>Eukaryota</taxon>
        <taxon>Fungi</taxon>
        <taxon>Dikarya</taxon>
        <taxon>Basidiomycota</taxon>
        <taxon>Agaricomycotina</taxon>
        <taxon>Tremellomycetes</taxon>
        <taxon>Trichosporonales</taxon>
        <taxon>Trichosporonaceae</taxon>
        <taxon>Vanrija</taxon>
    </lineage>
</organism>
<dbReference type="AlphaFoldDB" id="A0AAF0YGB0"/>
<evidence type="ECO:0000313" key="3">
    <source>
        <dbReference type="Proteomes" id="UP000827549"/>
    </source>
</evidence>
<name>A0AAF0YGB0_9TREE</name>
<dbReference type="RefSeq" id="XP_062629330.1">
    <property type="nucleotide sequence ID" value="XM_062773346.1"/>
</dbReference>
<feature type="transmembrane region" description="Helical" evidence="1">
    <location>
        <begin position="98"/>
        <end position="119"/>
    </location>
</feature>
<protein>
    <recommendedName>
        <fullName evidence="4">Transmembrane protein</fullName>
    </recommendedName>
</protein>
<dbReference type="Proteomes" id="UP000827549">
    <property type="component" value="Chromosome 5"/>
</dbReference>
<dbReference type="EMBL" id="CP086718">
    <property type="protein sequence ID" value="WOO83304.1"/>
    <property type="molecule type" value="Genomic_DNA"/>
</dbReference>
<evidence type="ECO:0000313" key="2">
    <source>
        <dbReference type="EMBL" id="WOO83304.1"/>
    </source>
</evidence>
<feature type="transmembrane region" description="Helical" evidence="1">
    <location>
        <begin position="55"/>
        <end position="78"/>
    </location>
</feature>
<keyword evidence="1" id="KW-0812">Transmembrane</keyword>
<keyword evidence="1" id="KW-0472">Membrane</keyword>
<dbReference type="GeneID" id="87810008"/>
<accession>A0AAF0YGB0</accession>
<sequence>MGYLRSLLFARTLFILTAGALAVAVAGLSGSALVQLQQKRKLAKSLSAKLVATDVIGVTGTFAGAAGFAVLVAFFSEFILWREKRKRQSNAIRFFNEFLLAFSALALLGGCIAGTIIILHHQGKVTMAGIPESVVQGIVKNLGYSLAYKDYRCFPALICAWICFGFVFINLILVILTGLHYRKLERQGVLEGDGTDRVVTEKPQNGNHLEH</sequence>
<proteinExistence type="predicted"/>
<evidence type="ECO:0000256" key="1">
    <source>
        <dbReference type="SAM" id="Phobius"/>
    </source>
</evidence>
<keyword evidence="1" id="KW-1133">Transmembrane helix</keyword>